<keyword evidence="2" id="KW-0547">Nucleotide-binding</keyword>
<keyword evidence="5" id="KW-0614">Plasmid</keyword>
<evidence type="ECO:0000313" key="5">
    <source>
        <dbReference type="EMBL" id="WWT56549.1"/>
    </source>
</evidence>
<gene>
    <name evidence="5" type="ORF">V8J38_16715</name>
</gene>
<dbReference type="InterPro" id="IPR018145">
    <property type="entry name" value="CagE_TrbE_VirB_cntrl_dom"/>
</dbReference>
<name>A0ABZ2IG60_9CAUL</name>
<dbReference type="PANTHER" id="PTHR30121">
    <property type="entry name" value="UNCHARACTERIZED PROTEIN YJGR-RELATED"/>
    <property type="match status" value="1"/>
</dbReference>
<organism evidence="5 6">
    <name type="scientific">Brevundimonas olei</name>
    <dbReference type="NCBI Taxonomy" id="657642"/>
    <lineage>
        <taxon>Bacteria</taxon>
        <taxon>Pseudomonadati</taxon>
        <taxon>Pseudomonadota</taxon>
        <taxon>Alphaproteobacteria</taxon>
        <taxon>Caulobacterales</taxon>
        <taxon>Caulobacteraceae</taxon>
        <taxon>Brevundimonas</taxon>
    </lineage>
</organism>
<proteinExistence type="inferred from homology"/>
<evidence type="ECO:0000256" key="2">
    <source>
        <dbReference type="ARBA" id="ARBA00022741"/>
    </source>
</evidence>
<evidence type="ECO:0000256" key="3">
    <source>
        <dbReference type="ARBA" id="ARBA00022840"/>
    </source>
</evidence>
<geneLocation type="plasmid" evidence="5 6">
    <name>unnamed</name>
</geneLocation>
<evidence type="ECO:0000313" key="6">
    <source>
        <dbReference type="Proteomes" id="UP001363460"/>
    </source>
</evidence>
<dbReference type="Proteomes" id="UP001363460">
    <property type="component" value="Plasmid unnamed"/>
</dbReference>
<sequence length="837" mass="93371">MNLLTNYRQKPQGFPDLLNYAALIHPGIILGKNGALIAGFYFRGEDLAAATPERRNLVSIRLNNTFARLGTGVATWVEAARIPAPGYSREEDSHFPDPVSRHLDNVRREKFLEDDRYFETTQLLIVQYKPPTEKSERVKGFLFGVADEAGKIEEENGDRHVKEFEKILATIEDGLGDVLQLQRMSSYTVEDLTGRTLTQDDLLNYLNFTLTNRTDPVNTPPGGMYLDTTIGSHEIRNERDSLKVGNQYVEVVSIDGYPAMSWPGILHGLNNMAVSYRAVFRFLHLDQHRALAELKSVQRRWESGKRGFVAQLIDSQKASINRDAASMAAEAEGAVNDENSGLMSHGFATPVIVIMDEDLSRAKRHARWVATNIEKMGFNTRVEGYGRIDAWMGSLPGHVEANLRRPLISSFNWADLLPITAIWPGEETNPCDFYPPASPALFYAATDGHTPFRGNLHVGDVGHSVVIGPTGAGKSVLLAFLASQFRRYRNGRVVAFDKGGSLMTLCLATGGRYYNLQPGDVRSPKFCPLQRLNEPGEIAWAQGWISRCFELQAKRAPTPAERGLILEQLKLTAKRTDGRSLSNFVGSLRGVSQEVAAALDYYTMSGPIGEMLDAEEDEFGSENFSLVEVEHLMTLGQEALGPVLDYMFHRVESELDGRPTLVILDEAWAMLQHPMFLDKVAEWFRVFRKRNAAVVLATQSLDELRASGLAQLIQESCLTRFFLANENATTRGNDAVPGPRELYEAFGLNDAQIQTVAAGRKKQHYLHVSPLGSRQIWFNFSSTELAFYGVSSDEDKRRVTQLRDLHGDSWPNVWLAERGCPPVPDLETENGAIRYAA</sequence>
<dbReference type="SUPFAM" id="SSF52540">
    <property type="entry name" value="P-loop containing nucleoside triphosphate hydrolases"/>
    <property type="match status" value="1"/>
</dbReference>
<dbReference type="CDD" id="cd01127">
    <property type="entry name" value="TrwB_TraG_TraD_VirD4"/>
    <property type="match status" value="1"/>
</dbReference>
<comment type="similarity">
    <text evidence="1">Belongs to the TrbE/VirB4 family.</text>
</comment>
<keyword evidence="3" id="KW-0067">ATP-binding</keyword>
<evidence type="ECO:0000256" key="1">
    <source>
        <dbReference type="ARBA" id="ARBA00006512"/>
    </source>
</evidence>
<dbReference type="Pfam" id="PF03135">
    <property type="entry name" value="CagE_TrbE_VirB"/>
    <property type="match status" value="1"/>
</dbReference>
<feature type="domain" description="CagE TrbE VirB component of type IV transporter system central" evidence="4">
    <location>
        <begin position="195"/>
        <end position="404"/>
    </location>
</feature>
<evidence type="ECO:0000259" key="4">
    <source>
        <dbReference type="Pfam" id="PF03135"/>
    </source>
</evidence>
<dbReference type="Gene3D" id="3.40.50.300">
    <property type="entry name" value="P-loop containing nucleotide triphosphate hydrolases"/>
    <property type="match status" value="2"/>
</dbReference>
<dbReference type="EMBL" id="CP146370">
    <property type="protein sequence ID" value="WWT56549.1"/>
    <property type="molecule type" value="Genomic_DNA"/>
</dbReference>
<dbReference type="RefSeq" id="WP_338578702.1">
    <property type="nucleotide sequence ID" value="NZ_CP146370.1"/>
</dbReference>
<dbReference type="PANTHER" id="PTHR30121:SF12">
    <property type="entry name" value="TYPE IV SECRETION SYSTEM PROTEIN CAGE"/>
    <property type="match status" value="1"/>
</dbReference>
<protein>
    <submittedName>
        <fullName evidence="5">Transporter</fullName>
    </submittedName>
</protein>
<dbReference type="InterPro" id="IPR051162">
    <property type="entry name" value="T4SS_component"/>
</dbReference>
<reference evidence="5 6" key="1">
    <citation type="submission" date="2024-02" db="EMBL/GenBank/DDBJ databases">
        <title>Distribution and functional of Brevundimonas-related endobacteria within Verticillium dahliae.</title>
        <authorList>
            <person name="Zeng H."/>
        </authorList>
    </citation>
    <scope>NUCLEOTIDE SEQUENCE [LARGE SCALE GENOMIC DNA]</scope>
    <source>
        <strain evidence="5 6">TRM 44200</strain>
        <plasmid evidence="5 6">unnamed</plasmid>
    </source>
</reference>
<keyword evidence="6" id="KW-1185">Reference proteome</keyword>
<dbReference type="InterPro" id="IPR027417">
    <property type="entry name" value="P-loop_NTPase"/>
</dbReference>
<accession>A0ABZ2IG60</accession>